<dbReference type="OMA" id="PPMPDDH"/>
<reference evidence="4 5" key="1">
    <citation type="submission" date="2013-09" db="EMBL/GenBank/DDBJ databases">
        <title>Corchorus capsularis genome sequencing.</title>
        <authorList>
            <person name="Alam M."/>
            <person name="Haque M.S."/>
            <person name="Islam M.S."/>
            <person name="Emdad E.M."/>
            <person name="Islam M.M."/>
            <person name="Ahmed B."/>
            <person name="Halim A."/>
            <person name="Hossen Q.M.M."/>
            <person name="Hossain M.Z."/>
            <person name="Ahmed R."/>
            <person name="Khan M.M."/>
            <person name="Islam R."/>
            <person name="Rashid M.M."/>
            <person name="Khan S.A."/>
            <person name="Rahman M.S."/>
            <person name="Alam M."/>
        </authorList>
    </citation>
    <scope>NUCLEOTIDE SEQUENCE [LARGE SCALE GENOMIC DNA]</scope>
    <source>
        <strain evidence="5">cv. CVL-1</strain>
        <tissue evidence="4">Whole seedling</tissue>
    </source>
</reference>
<dbReference type="Gramene" id="OMO71740">
    <property type="protein sequence ID" value="OMO71740"/>
    <property type="gene ID" value="CCACVL1_18081"/>
</dbReference>
<comment type="caution">
    <text evidence="4">The sequence shown here is derived from an EMBL/GenBank/DDBJ whole genome shotgun (WGS) entry which is preliminary data.</text>
</comment>
<dbReference type="PANTHER" id="PTHR36721:SF8">
    <property type="entry name" value="EARLY NODULIN-20-LIKE"/>
    <property type="match status" value="1"/>
</dbReference>
<keyword evidence="2" id="KW-0472">Membrane</keyword>
<feature type="compositionally biased region" description="Low complexity" evidence="1">
    <location>
        <begin position="50"/>
        <end position="61"/>
    </location>
</feature>
<evidence type="ECO:0000256" key="1">
    <source>
        <dbReference type="SAM" id="MobiDB-lite"/>
    </source>
</evidence>
<evidence type="ECO:0000256" key="2">
    <source>
        <dbReference type="SAM" id="Phobius"/>
    </source>
</evidence>
<keyword evidence="2" id="KW-0812">Transmembrane</keyword>
<dbReference type="EMBL" id="AWWV01011546">
    <property type="protein sequence ID" value="OMO71740.1"/>
    <property type="molecule type" value="Genomic_DNA"/>
</dbReference>
<organism evidence="4 5">
    <name type="scientific">Corchorus capsularis</name>
    <name type="common">Jute</name>
    <dbReference type="NCBI Taxonomy" id="210143"/>
    <lineage>
        <taxon>Eukaryota</taxon>
        <taxon>Viridiplantae</taxon>
        <taxon>Streptophyta</taxon>
        <taxon>Embryophyta</taxon>
        <taxon>Tracheophyta</taxon>
        <taxon>Spermatophyta</taxon>
        <taxon>Magnoliopsida</taxon>
        <taxon>eudicotyledons</taxon>
        <taxon>Gunneridae</taxon>
        <taxon>Pentapetalae</taxon>
        <taxon>rosids</taxon>
        <taxon>malvids</taxon>
        <taxon>Malvales</taxon>
        <taxon>Malvaceae</taxon>
        <taxon>Grewioideae</taxon>
        <taxon>Apeibeae</taxon>
        <taxon>Corchorus</taxon>
    </lineage>
</organism>
<keyword evidence="3" id="KW-0732">Signal</keyword>
<evidence type="ECO:0000256" key="3">
    <source>
        <dbReference type="SAM" id="SignalP"/>
    </source>
</evidence>
<feature type="signal peptide" evidence="3">
    <location>
        <begin position="1"/>
        <end position="29"/>
    </location>
</feature>
<keyword evidence="5" id="KW-1185">Reference proteome</keyword>
<evidence type="ECO:0000313" key="4">
    <source>
        <dbReference type="EMBL" id="OMO71740.1"/>
    </source>
</evidence>
<dbReference type="Proteomes" id="UP000188268">
    <property type="component" value="Unassembled WGS sequence"/>
</dbReference>
<proteinExistence type="predicted"/>
<dbReference type="STRING" id="210143.A0A1R3HN85"/>
<dbReference type="AlphaFoldDB" id="A0A1R3HN85"/>
<feature type="chain" id="PRO_5012797150" evidence="3">
    <location>
        <begin position="30"/>
        <end position="159"/>
    </location>
</feature>
<name>A0A1R3HN85_COCAP</name>
<evidence type="ECO:0000313" key="5">
    <source>
        <dbReference type="Proteomes" id="UP000188268"/>
    </source>
</evidence>
<accession>A0A1R3HN85</accession>
<feature type="transmembrane region" description="Helical" evidence="2">
    <location>
        <begin position="118"/>
        <end position="138"/>
    </location>
</feature>
<gene>
    <name evidence="4" type="ORF">CCACVL1_18081</name>
</gene>
<keyword evidence="2" id="KW-1133">Transmembrane helix</keyword>
<feature type="compositionally biased region" description="Low complexity" evidence="1">
    <location>
        <begin position="78"/>
        <end position="90"/>
    </location>
</feature>
<sequence>MILGFYFRLPSSILHFLLLLSALRKQIGAAVRLTTRSPHIAPPESGSPHSAPTISPVTSASPPAPVAPSPSDLEEGKSPASSPAPSPDASDINHSNINADGSEEYVGGGGGMSGGKKAGIVVAVLVVVCLVGLGGLVYKKRQDNIRRTQYGYAARREIM</sequence>
<dbReference type="PANTHER" id="PTHR36721">
    <property type="entry name" value="PROLINE-RICH FAMILY PROTEIN"/>
    <property type="match status" value="1"/>
</dbReference>
<protein>
    <submittedName>
        <fullName evidence="4">Uncharacterized protein</fullName>
    </submittedName>
</protein>
<feature type="region of interest" description="Disordered" evidence="1">
    <location>
        <begin position="38"/>
        <end position="102"/>
    </location>
</feature>